<dbReference type="GO" id="GO:0006259">
    <property type="term" value="P:DNA metabolic process"/>
    <property type="evidence" value="ECO:0007669"/>
    <property type="project" value="InterPro"/>
</dbReference>
<protein>
    <submittedName>
        <fullName evidence="1">Recombinase</fullName>
    </submittedName>
</protein>
<comment type="caution">
    <text evidence="1">The sequence shown here is derived from an EMBL/GenBank/DDBJ whole genome shotgun (WGS) entry which is preliminary data.</text>
</comment>
<gene>
    <name evidence="1" type="ORF">DWY38_00195</name>
</gene>
<dbReference type="AlphaFoldDB" id="A0A395V2C2"/>
<evidence type="ECO:0000313" key="2">
    <source>
        <dbReference type="Proteomes" id="UP000266066"/>
    </source>
</evidence>
<dbReference type="InterPro" id="IPR004590">
    <property type="entry name" value="ssDNA_annealing_RecT"/>
</dbReference>
<dbReference type="InterPro" id="IPR018330">
    <property type="entry name" value="RecT_fam"/>
</dbReference>
<proteinExistence type="predicted"/>
<dbReference type="NCBIfam" id="TIGR00616">
    <property type="entry name" value="rect"/>
    <property type="match status" value="1"/>
</dbReference>
<dbReference type="GO" id="GO:0003677">
    <property type="term" value="F:DNA binding"/>
    <property type="evidence" value="ECO:0007669"/>
    <property type="project" value="InterPro"/>
</dbReference>
<name>A0A395V2C2_9FIRM</name>
<dbReference type="EMBL" id="QRUJ01000001">
    <property type="protein sequence ID" value="RGR57276.1"/>
    <property type="molecule type" value="Genomic_DNA"/>
</dbReference>
<evidence type="ECO:0000313" key="1">
    <source>
        <dbReference type="EMBL" id="RGR57276.1"/>
    </source>
</evidence>
<reference evidence="1 2" key="1">
    <citation type="submission" date="2018-08" db="EMBL/GenBank/DDBJ databases">
        <title>A genome reference for cultivated species of the human gut microbiota.</title>
        <authorList>
            <person name="Zou Y."/>
            <person name="Xue W."/>
            <person name="Luo G."/>
        </authorList>
    </citation>
    <scope>NUCLEOTIDE SEQUENCE [LARGE SCALE GENOMIC DNA]</scope>
    <source>
        <strain evidence="1 2">AF25-15</strain>
    </source>
</reference>
<organism evidence="1 2">
    <name type="scientific">Agathobacter rectalis</name>
    <dbReference type="NCBI Taxonomy" id="39491"/>
    <lineage>
        <taxon>Bacteria</taxon>
        <taxon>Bacillati</taxon>
        <taxon>Bacillota</taxon>
        <taxon>Clostridia</taxon>
        <taxon>Lachnospirales</taxon>
        <taxon>Lachnospiraceae</taxon>
        <taxon>Agathobacter</taxon>
    </lineage>
</organism>
<accession>A0A395V2C2</accession>
<dbReference type="Proteomes" id="UP000266066">
    <property type="component" value="Unassembled WGS sequence"/>
</dbReference>
<sequence>MTVEQWYGTIKTGLTKKLTENKEALPAGFNQQRFILNCITVIQDMMKDDKKKAQLEKINPETIPVCLAKAAYLGLDFFNGECYAIPYGGNLSFQTDYKGEIKLCKRYSKNKIKDIFAKVVRQGDFFMEEVDGGKQNVQYRPKPFSNEQMIGAFAIVVFEDGSMMYDTMSSEDIENVRNTYSKAKDSQAWKSSTGEMYKKTVLRRLCKLIDLDFDNIEQQKAYEDGGDVVFNQQSLPGATTGQALLPENDKPVDAFAAIKAQKQAEPVIDGMILEEA</sequence>
<dbReference type="Pfam" id="PF03837">
    <property type="entry name" value="RecT"/>
    <property type="match status" value="1"/>
</dbReference>